<dbReference type="Proteomes" id="UP001221757">
    <property type="component" value="Unassembled WGS sequence"/>
</dbReference>
<feature type="compositionally biased region" description="Basic residues" evidence="1">
    <location>
        <begin position="93"/>
        <end position="106"/>
    </location>
</feature>
<keyword evidence="3" id="KW-1185">Reference proteome</keyword>
<feature type="region of interest" description="Disordered" evidence="1">
    <location>
        <begin position="164"/>
        <end position="195"/>
    </location>
</feature>
<proteinExistence type="predicted"/>
<feature type="region of interest" description="Disordered" evidence="1">
    <location>
        <begin position="503"/>
        <end position="522"/>
    </location>
</feature>
<accession>A0AAD7BAS8</accession>
<dbReference type="AlphaFoldDB" id="A0AAD7BAS8"/>
<sequence length="522" mass="54289">MVSTRSNHAPSPTPCEEVLWEDFDCNSVLPTPSQTADTFGWDSVSSMAPIDSANATPTPQAAVHPSSPASVMEISRDKFPPLETPTLTAATKPHTKPSKGKDKKAKPGMYHKVQVLSPPNDYTTAPTNDEDPFLAADIARATAASLSLTTLSDHVINSAFSLHRPEAAPRSPSKHLHANTSSDAAPTPFGITTATHTATPTNAAATSPANNGMLTTAPSAAASTTPSVVSGGATSTAANALAITTAATPAAMPLANANAAAAPVATIAIGAALLPLWLTADGLPLRSSYTPTPAGGFPTIVYSPELLLQGIPLDLIKMYDDIAQSKFFIVVSGGNRAVMPVMRTHGLIQEALGSFVNIDPTSFTLGTPPTATNGTSPALWLAANISPQLVQAIIDNHIISSTSITLFPLLYNMPIIGIVGSSWGSRSLTLTPVPMLRLIHSAIAGNNEITQFVQAHRDTFRPQVSAEQAWALFPGSITVHGIVLILNDTNTVAWRLYVDPSTNDRTSHDGGNAAASSANSQS</sequence>
<name>A0AAD7BAS8_MYCRO</name>
<dbReference type="EMBL" id="JARKIE010000843">
    <property type="protein sequence ID" value="KAJ7615184.1"/>
    <property type="molecule type" value="Genomic_DNA"/>
</dbReference>
<feature type="region of interest" description="Disordered" evidence="1">
    <location>
        <begin position="82"/>
        <end position="107"/>
    </location>
</feature>
<evidence type="ECO:0000313" key="3">
    <source>
        <dbReference type="Proteomes" id="UP001221757"/>
    </source>
</evidence>
<evidence type="ECO:0000256" key="1">
    <source>
        <dbReference type="SAM" id="MobiDB-lite"/>
    </source>
</evidence>
<feature type="compositionally biased region" description="Low complexity" evidence="1">
    <location>
        <begin position="186"/>
        <end position="195"/>
    </location>
</feature>
<comment type="caution">
    <text evidence="2">The sequence shown here is derived from an EMBL/GenBank/DDBJ whole genome shotgun (WGS) entry which is preliminary data.</text>
</comment>
<evidence type="ECO:0000313" key="2">
    <source>
        <dbReference type="EMBL" id="KAJ7615184.1"/>
    </source>
</evidence>
<gene>
    <name evidence="2" type="ORF">B0H17DRAFT_1152868</name>
</gene>
<organism evidence="2 3">
    <name type="scientific">Mycena rosella</name>
    <name type="common">Pink bonnet</name>
    <name type="synonym">Agaricus rosellus</name>
    <dbReference type="NCBI Taxonomy" id="1033263"/>
    <lineage>
        <taxon>Eukaryota</taxon>
        <taxon>Fungi</taxon>
        <taxon>Dikarya</taxon>
        <taxon>Basidiomycota</taxon>
        <taxon>Agaricomycotina</taxon>
        <taxon>Agaricomycetes</taxon>
        <taxon>Agaricomycetidae</taxon>
        <taxon>Agaricales</taxon>
        <taxon>Marasmiineae</taxon>
        <taxon>Mycenaceae</taxon>
        <taxon>Mycena</taxon>
    </lineage>
</organism>
<protein>
    <submittedName>
        <fullName evidence="2">Uncharacterized protein</fullName>
    </submittedName>
</protein>
<feature type="compositionally biased region" description="Low complexity" evidence="1">
    <location>
        <begin position="512"/>
        <end position="522"/>
    </location>
</feature>
<reference evidence="2" key="1">
    <citation type="submission" date="2023-03" db="EMBL/GenBank/DDBJ databases">
        <title>Massive genome expansion in bonnet fungi (Mycena s.s.) driven by repeated elements and novel gene families across ecological guilds.</title>
        <authorList>
            <consortium name="Lawrence Berkeley National Laboratory"/>
            <person name="Harder C.B."/>
            <person name="Miyauchi S."/>
            <person name="Viragh M."/>
            <person name="Kuo A."/>
            <person name="Thoen E."/>
            <person name="Andreopoulos B."/>
            <person name="Lu D."/>
            <person name="Skrede I."/>
            <person name="Drula E."/>
            <person name="Henrissat B."/>
            <person name="Morin E."/>
            <person name="Kohler A."/>
            <person name="Barry K."/>
            <person name="LaButti K."/>
            <person name="Morin E."/>
            <person name="Salamov A."/>
            <person name="Lipzen A."/>
            <person name="Mereny Z."/>
            <person name="Hegedus B."/>
            <person name="Baldrian P."/>
            <person name="Stursova M."/>
            <person name="Weitz H."/>
            <person name="Taylor A."/>
            <person name="Grigoriev I.V."/>
            <person name="Nagy L.G."/>
            <person name="Martin F."/>
            <person name="Kauserud H."/>
        </authorList>
    </citation>
    <scope>NUCLEOTIDE SEQUENCE</scope>
    <source>
        <strain evidence="2">CBHHK067</strain>
    </source>
</reference>